<dbReference type="EMBL" id="JACHLR010000011">
    <property type="protein sequence ID" value="MBB4859360.1"/>
    <property type="molecule type" value="Genomic_DNA"/>
</dbReference>
<protein>
    <submittedName>
        <fullName evidence="3">Uncharacterized protein (DUF885 family)</fullName>
    </submittedName>
</protein>
<dbReference type="RefSeq" id="WP_184246108.1">
    <property type="nucleotide sequence ID" value="NZ_JACHLR010000011.1"/>
</dbReference>
<dbReference type="InterPro" id="IPR010281">
    <property type="entry name" value="DUF885"/>
</dbReference>
<reference evidence="3 4" key="1">
    <citation type="submission" date="2020-08" db="EMBL/GenBank/DDBJ databases">
        <title>Functional genomics of gut bacteria from endangered species of beetles.</title>
        <authorList>
            <person name="Carlos-Shanley C."/>
        </authorList>
    </citation>
    <scope>NUCLEOTIDE SEQUENCE [LARGE SCALE GENOMIC DNA]</scope>
    <source>
        <strain evidence="3 4">S00245</strain>
    </source>
</reference>
<feature type="domain" description="NAD(P)-binding" evidence="2">
    <location>
        <begin position="10"/>
        <end position="115"/>
    </location>
</feature>
<comment type="caution">
    <text evidence="3">The sequence shown here is derived from an EMBL/GenBank/DDBJ whole genome shotgun (WGS) entry which is preliminary data.</text>
</comment>
<sequence>MTSTVICMLGISGGIGGSVATALLRHGFLLRALVRDPAALSPQWAERHNVELVPGNAMNAADVAAAAVGCSAIFHGVNPAGYRDWDKLVLPMIDNTIAAARAAGGARVVLPGTIYNFDPIATPLLDEHSPQRPKGEKGNIRRGLERRLEDAAGTGVPTLMDAYIARIGGIARAQSQLVEIAKRNAAAGSRVPRFAYEAMSRQSRALSAGAPFAGPGTNVVWTDAQAKIEGLLKSGKIDRARAAAYKTAAHEALIAHWGPAYAEQAAWFEAEVPRADVVATGVGKNPNGKAYYEMALASGTTTRLTPDEVHRIGLAEVARIKVEMETIKTQVGFEGSLPEFFRYVRDTARFYYPNTDAGRQAYIDAATAHVDFMKQQVPRFFGTLPKADVVVKRVEGYREIPGAPQHYFLSTPDGSRPGVYYLHLSDMRAMPIPQLEVISYHEALPGHHMNFAIAQEMTGVPEFRKFLDINAYQEGWGLYTEKLGKEMGGYRDPYSDFGRLSTEIWRAIRLVLDAGLHAKGWTEEQAVAYYRDNSPAAEGQIRAEVQRYIVWPGQAAGYKIGMLKIEELRKRAESELGERFDLKEFHDTILGGGQMPLPLLERRVGEWIETRKHG</sequence>
<dbReference type="SUPFAM" id="SSF51735">
    <property type="entry name" value="NAD(P)-binding Rossmann-fold domains"/>
    <property type="match status" value="1"/>
</dbReference>
<dbReference type="Proteomes" id="UP000555448">
    <property type="component" value="Unassembled WGS sequence"/>
</dbReference>
<proteinExistence type="predicted"/>
<dbReference type="AlphaFoldDB" id="A0A7W7KAR7"/>
<dbReference type="InterPro" id="IPR016040">
    <property type="entry name" value="NAD(P)-bd_dom"/>
</dbReference>
<dbReference type="Gene3D" id="3.40.50.720">
    <property type="entry name" value="NAD(P)-binding Rossmann-like Domain"/>
    <property type="match status" value="1"/>
</dbReference>
<organism evidence="3 4">
    <name type="scientific">Novosphingobium chloroacetimidivorans</name>
    <dbReference type="NCBI Taxonomy" id="1428314"/>
    <lineage>
        <taxon>Bacteria</taxon>
        <taxon>Pseudomonadati</taxon>
        <taxon>Pseudomonadota</taxon>
        <taxon>Alphaproteobacteria</taxon>
        <taxon>Sphingomonadales</taxon>
        <taxon>Sphingomonadaceae</taxon>
        <taxon>Novosphingobium</taxon>
    </lineage>
</organism>
<gene>
    <name evidence="3" type="ORF">HNO88_002689</name>
</gene>
<evidence type="ECO:0000256" key="1">
    <source>
        <dbReference type="SAM" id="MobiDB-lite"/>
    </source>
</evidence>
<evidence type="ECO:0000313" key="3">
    <source>
        <dbReference type="EMBL" id="MBB4859360.1"/>
    </source>
</evidence>
<dbReference type="PANTHER" id="PTHR33361">
    <property type="entry name" value="GLR0591 PROTEIN"/>
    <property type="match status" value="1"/>
</dbReference>
<feature type="region of interest" description="Disordered" evidence="1">
    <location>
        <begin position="125"/>
        <end position="145"/>
    </location>
</feature>
<name>A0A7W7KAR7_9SPHN</name>
<keyword evidence="4" id="KW-1185">Reference proteome</keyword>
<evidence type="ECO:0000313" key="4">
    <source>
        <dbReference type="Proteomes" id="UP000555448"/>
    </source>
</evidence>
<dbReference type="InterPro" id="IPR036291">
    <property type="entry name" value="NAD(P)-bd_dom_sf"/>
</dbReference>
<dbReference type="PANTHER" id="PTHR33361:SF16">
    <property type="entry name" value="DUF885 DOMAIN-CONTAINING PROTEIN"/>
    <property type="match status" value="1"/>
</dbReference>
<evidence type="ECO:0000259" key="2">
    <source>
        <dbReference type="Pfam" id="PF13460"/>
    </source>
</evidence>
<dbReference type="Pfam" id="PF13460">
    <property type="entry name" value="NAD_binding_10"/>
    <property type="match status" value="1"/>
</dbReference>
<accession>A0A7W7KAR7</accession>
<dbReference type="Pfam" id="PF05960">
    <property type="entry name" value="DUF885"/>
    <property type="match status" value="1"/>
</dbReference>